<dbReference type="Proteomes" id="UP000284119">
    <property type="component" value="Unassembled WGS sequence"/>
</dbReference>
<name>A0ABX9P1V2_9GAMM</name>
<reference evidence="1 2" key="1">
    <citation type="submission" date="2018-09" db="EMBL/GenBank/DDBJ databases">
        <authorList>
            <person name="Le Fleche-Mateos A."/>
        </authorList>
    </citation>
    <scope>NUCLEOTIDE SEQUENCE [LARGE SCALE GENOMIC DNA]</scope>
    <source>
        <strain evidence="1 2">DSM 30078</strain>
    </source>
</reference>
<organism evidence="1 2">
    <name type="scientific">Rahnella inusitata</name>
    <dbReference type="NCBI Taxonomy" id="58169"/>
    <lineage>
        <taxon>Bacteria</taxon>
        <taxon>Pseudomonadati</taxon>
        <taxon>Pseudomonadota</taxon>
        <taxon>Gammaproteobacteria</taxon>
        <taxon>Enterobacterales</taxon>
        <taxon>Yersiniaceae</taxon>
        <taxon>Rahnella</taxon>
    </lineage>
</organism>
<dbReference type="EMBL" id="RAHG01000002">
    <property type="protein sequence ID" value="RJT14769.1"/>
    <property type="molecule type" value="Genomic_DNA"/>
</dbReference>
<evidence type="ECO:0000313" key="1">
    <source>
        <dbReference type="EMBL" id="RJT14769.1"/>
    </source>
</evidence>
<sequence>MGRFSGILTHGLPLQGQGCGDLVLIAAKSSINSTKPQRPCNHKVVTYLLRTESRKFLYNIIK</sequence>
<proteinExistence type="predicted"/>
<gene>
    <name evidence="1" type="ORF">D5396_04655</name>
</gene>
<comment type="caution">
    <text evidence="1">The sequence shown here is derived from an EMBL/GenBank/DDBJ whole genome shotgun (WGS) entry which is preliminary data.</text>
</comment>
<protein>
    <submittedName>
        <fullName evidence="1">Uncharacterized protein</fullName>
    </submittedName>
</protein>
<evidence type="ECO:0000313" key="2">
    <source>
        <dbReference type="Proteomes" id="UP000284119"/>
    </source>
</evidence>
<accession>A0ABX9P1V2</accession>
<keyword evidence="2" id="KW-1185">Reference proteome</keyword>